<dbReference type="InterPro" id="IPR027417">
    <property type="entry name" value="P-loop_NTPase"/>
</dbReference>
<organism evidence="7 8">
    <name type="scientific">Oceanirhabdus seepicola</name>
    <dbReference type="NCBI Taxonomy" id="2828781"/>
    <lineage>
        <taxon>Bacteria</taxon>
        <taxon>Bacillati</taxon>
        <taxon>Bacillota</taxon>
        <taxon>Clostridia</taxon>
        <taxon>Eubacteriales</taxon>
        <taxon>Clostridiaceae</taxon>
        <taxon>Oceanirhabdus</taxon>
    </lineage>
</organism>
<dbReference type="SMART" id="SM00091">
    <property type="entry name" value="PAS"/>
    <property type="match status" value="1"/>
</dbReference>
<protein>
    <submittedName>
        <fullName evidence="7">Sigma 54-interacting transcriptional regulator</fullName>
    </submittedName>
</protein>
<dbReference type="SUPFAM" id="SSF52540">
    <property type="entry name" value="P-loop containing nucleoside triphosphate hydrolases"/>
    <property type="match status" value="1"/>
</dbReference>
<evidence type="ECO:0000259" key="5">
    <source>
        <dbReference type="PROSITE" id="PS50045"/>
    </source>
</evidence>
<dbReference type="PROSITE" id="PS50045">
    <property type="entry name" value="SIGMA54_INTERACT_4"/>
    <property type="match status" value="1"/>
</dbReference>
<sequence length="455" mass="51756">MNKDRIILEELINNLHDGIHIIDEKGTTIYYNEAMANLEGTTRDEVLGKGITEYLGQLKEENSTLLGAIKNKKKYSEILQEYYNNNNKLITTINTSIPILNEQKVIGAIEISKNMTQVKMLNEKVLKLEEKERKSNNGYSFKDIIGNSTEMRSVVNKAMRASLSNSSVLIYGETGSGKEVLAQSIHYNGIRRDKPFIAVNCAAVPSPLLEGMFFGTVKGSFTGAIDKKGLFEAAHRGTLLLDELNSMDTHLQSKLLRVLQEGYIRPLGSNRTIDVDVRVIATLNENPEKLIKEGKLRKDLYYRLSVVKFDIPPLKDRKEDIEELVNHFIQYYNKILGKEVIGVKEEVMERLINHEWPGNIRELKNAIESAMNMAEDYNKIGLEMFEEKFSRGEHEKIVLNGKSLDEYLGNVEKNIILDALLRMNGNISKTAAYLKISRQSLQYKIKKYKNDTNGN</sequence>
<dbReference type="InterPro" id="IPR058031">
    <property type="entry name" value="AAA_lid_NorR"/>
</dbReference>
<dbReference type="Gene3D" id="1.10.10.60">
    <property type="entry name" value="Homeodomain-like"/>
    <property type="match status" value="1"/>
</dbReference>
<dbReference type="SMART" id="SM00382">
    <property type="entry name" value="AAA"/>
    <property type="match status" value="1"/>
</dbReference>
<feature type="domain" description="PAS" evidence="6">
    <location>
        <begin position="4"/>
        <end position="55"/>
    </location>
</feature>
<dbReference type="InterPro" id="IPR002078">
    <property type="entry name" value="Sigma_54_int"/>
</dbReference>
<dbReference type="PRINTS" id="PR01590">
    <property type="entry name" value="HTHFIS"/>
</dbReference>
<evidence type="ECO:0000313" key="8">
    <source>
        <dbReference type="Proteomes" id="UP001056429"/>
    </source>
</evidence>
<keyword evidence="8" id="KW-1185">Reference proteome</keyword>
<dbReference type="CDD" id="cd00009">
    <property type="entry name" value="AAA"/>
    <property type="match status" value="1"/>
</dbReference>
<dbReference type="PROSITE" id="PS00675">
    <property type="entry name" value="SIGMA54_INTERACT_1"/>
    <property type="match status" value="1"/>
</dbReference>
<keyword evidence="4" id="KW-0804">Transcription</keyword>
<dbReference type="SUPFAM" id="SSF46689">
    <property type="entry name" value="Homeodomain-like"/>
    <property type="match status" value="1"/>
</dbReference>
<dbReference type="FunFam" id="3.40.50.300:FF:000006">
    <property type="entry name" value="DNA-binding transcriptional regulator NtrC"/>
    <property type="match status" value="1"/>
</dbReference>
<comment type="caution">
    <text evidence="7">The sequence shown here is derived from an EMBL/GenBank/DDBJ whole genome shotgun (WGS) entry which is preliminary data.</text>
</comment>
<dbReference type="CDD" id="cd00130">
    <property type="entry name" value="PAS"/>
    <property type="match status" value="1"/>
</dbReference>
<gene>
    <name evidence="7" type="ORF">KDK92_13890</name>
</gene>
<dbReference type="PROSITE" id="PS00688">
    <property type="entry name" value="SIGMA54_INTERACT_3"/>
    <property type="match status" value="1"/>
</dbReference>
<dbReference type="InterPro" id="IPR025662">
    <property type="entry name" value="Sigma_54_int_dom_ATP-bd_1"/>
</dbReference>
<dbReference type="PANTHER" id="PTHR32071">
    <property type="entry name" value="TRANSCRIPTIONAL REGULATORY PROTEIN"/>
    <property type="match status" value="1"/>
</dbReference>
<dbReference type="RefSeq" id="WP_250859934.1">
    <property type="nucleotide sequence ID" value="NZ_JAGSOJ010000003.1"/>
</dbReference>
<reference evidence="7" key="2">
    <citation type="submission" date="2021-04" db="EMBL/GenBank/DDBJ databases">
        <authorList>
            <person name="Dong X."/>
        </authorList>
    </citation>
    <scope>NUCLEOTIDE SEQUENCE</scope>
    <source>
        <strain evidence="7">ZWT</strain>
    </source>
</reference>
<dbReference type="Proteomes" id="UP001056429">
    <property type="component" value="Unassembled WGS sequence"/>
</dbReference>
<dbReference type="InterPro" id="IPR000014">
    <property type="entry name" value="PAS"/>
</dbReference>
<dbReference type="Gene3D" id="3.40.50.300">
    <property type="entry name" value="P-loop containing nucleotide triphosphate hydrolases"/>
    <property type="match status" value="1"/>
</dbReference>
<evidence type="ECO:0000256" key="4">
    <source>
        <dbReference type="ARBA" id="ARBA00023163"/>
    </source>
</evidence>
<dbReference type="InterPro" id="IPR025944">
    <property type="entry name" value="Sigma_54_int_dom_CS"/>
</dbReference>
<dbReference type="EMBL" id="JAGSOJ010000003">
    <property type="protein sequence ID" value="MCM1990817.1"/>
    <property type="molecule type" value="Genomic_DNA"/>
</dbReference>
<dbReference type="Pfam" id="PF13426">
    <property type="entry name" value="PAS_9"/>
    <property type="match status" value="1"/>
</dbReference>
<dbReference type="Gene3D" id="3.30.450.20">
    <property type="entry name" value="PAS domain"/>
    <property type="match status" value="1"/>
</dbReference>
<dbReference type="GO" id="GO:0043565">
    <property type="term" value="F:sequence-specific DNA binding"/>
    <property type="evidence" value="ECO:0007669"/>
    <property type="project" value="InterPro"/>
</dbReference>
<evidence type="ECO:0000256" key="2">
    <source>
        <dbReference type="ARBA" id="ARBA00022840"/>
    </source>
</evidence>
<dbReference type="Pfam" id="PF25601">
    <property type="entry name" value="AAA_lid_14"/>
    <property type="match status" value="1"/>
</dbReference>
<feature type="domain" description="Sigma-54 factor interaction" evidence="5">
    <location>
        <begin position="144"/>
        <end position="372"/>
    </location>
</feature>
<dbReference type="PANTHER" id="PTHR32071:SF74">
    <property type="entry name" value="TRANSCRIPTIONAL ACTIVATOR ROCR"/>
    <property type="match status" value="1"/>
</dbReference>
<dbReference type="Pfam" id="PF00158">
    <property type="entry name" value="Sigma54_activat"/>
    <property type="match status" value="1"/>
</dbReference>
<dbReference type="NCBIfam" id="TIGR00229">
    <property type="entry name" value="sensory_box"/>
    <property type="match status" value="1"/>
</dbReference>
<dbReference type="GO" id="GO:0006355">
    <property type="term" value="P:regulation of DNA-templated transcription"/>
    <property type="evidence" value="ECO:0007669"/>
    <property type="project" value="InterPro"/>
</dbReference>
<dbReference type="InterPro" id="IPR002197">
    <property type="entry name" value="HTH_Fis"/>
</dbReference>
<reference evidence="7" key="1">
    <citation type="journal article" date="2021" name="mSystems">
        <title>Bacteria and Archaea Synergistically Convert Glycine Betaine to Biogenic Methane in the Formosa Cold Seep of the South China Sea.</title>
        <authorList>
            <person name="Li L."/>
            <person name="Zhang W."/>
            <person name="Zhang S."/>
            <person name="Song L."/>
            <person name="Sun Q."/>
            <person name="Zhang H."/>
            <person name="Xiang H."/>
            <person name="Dong X."/>
        </authorList>
    </citation>
    <scope>NUCLEOTIDE SEQUENCE</scope>
    <source>
        <strain evidence="7">ZWT</strain>
    </source>
</reference>
<evidence type="ECO:0000256" key="3">
    <source>
        <dbReference type="ARBA" id="ARBA00023015"/>
    </source>
</evidence>
<dbReference type="AlphaFoldDB" id="A0A9J6P436"/>
<dbReference type="Pfam" id="PF02954">
    <property type="entry name" value="HTH_8"/>
    <property type="match status" value="1"/>
</dbReference>
<name>A0A9J6P436_9CLOT</name>
<dbReference type="InterPro" id="IPR009057">
    <property type="entry name" value="Homeodomain-like_sf"/>
</dbReference>
<evidence type="ECO:0000256" key="1">
    <source>
        <dbReference type="ARBA" id="ARBA00022741"/>
    </source>
</evidence>
<proteinExistence type="predicted"/>
<keyword evidence="1" id="KW-0547">Nucleotide-binding</keyword>
<keyword evidence="3" id="KW-0805">Transcription regulation</keyword>
<dbReference type="GO" id="GO:0005524">
    <property type="term" value="F:ATP binding"/>
    <property type="evidence" value="ECO:0007669"/>
    <property type="project" value="UniProtKB-KW"/>
</dbReference>
<dbReference type="InterPro" id="IPR035965">
    <property type="entry name" value="PAS-like_dom_sf"/>
</dbReference>
<evidence type="ECO:0000259" key="6">
    <source>
        <dbReference type="PROSITE" id="PS50112"/>
    </source>
</evidence>
<dbReference type="PROSITE" id="PS50112">
    <property type="entry name" value="PAS"/>
    <property type="match status" value="1"/>
</dbReference>
<dbReference type="InterPro" id="IPR003593">
    <property type="entry name" value="AAA+_ATPase"/>
</dbReference>
<dbReference type="Gene3D" id="1.10.8.60">
    <property type="match status" value="1"/>
</dbReference>
<accession>A0A9J6P436</accession>
<evidence type="ECO:0000313" key="7">
    <source>
        <dbReference type="EMBL" id="MCM1990817.1"/>
    </source>
</evidence>
<dbReference type="SUPFAM" id="SSF55785">
    <property type="entry name" value="PYP-like sensor domain (PAS domain)"/>
    <property type="match status" value="1"/>
</dbReference>
<keyword evidence="2" id="KW-0067">ATP-binding</keyword>